<dbReference type="InParanoid" id="D3B8G7"/>
<dbReference type="Proteomes" id="UP000001396">
    <property type="component" value="Unassembled WGS sequence"/>
</dbReference>
<dbReference type="RefSeq" id="XP_020434452.1">
    <property type="nucleotide sequence ID" value="XM_020575657.1"/>
</dbReference>
<evidence type="ECO:0000313" key="2">
    <source>
        <dbReference type="EMBL" id="EFA82335.1"/>
    </source>
</evidence>
<feature type="transmembrane region" description="Helical" evidence="1">
    <location>
        <begin position="21"/>
        <end position="41"/>
    </location>
</feature>
<keyword evidence="1" id="KW-0812">Transmembrane</keyword>
<dbReference type="AlphaFoldDB" id="D3B8G7"/>
<keyword evidence="3" id="KW-1185">Reference proteome</keyword>
<feature type="transmembrane region" description="Helical" evidence="1">
    <location>
        <begin position="128"/>
        <end position="150"/>
    </location>
</feature>
<feature type="transmembrane region" description="Helical" evidence="1">
    <location>
        <begin position="88"/>
        <end position="107"/>
    </location>
</feature>
<organism evidence="2 3">
    <name type="scientific">Heterostelium pallidum (strain ATCC 26659 / Pp 5 / PN500)</name>
    <name type="common">Cellular slime mold</name>
    <name type="synonym">Polysphondylium pallidum</name>
    <dbReference type="NCBI Taxonomy" id="670386"/>
    <lineage>
        <taxon>Eukaryota</taxon>
        <taxon>Amoebozoa</taxon>
        <taxon>Evosea</taxon>
        <taxon>Eumycetozoa</taxon>
        <taxon>Dictyostelia</taxon>
        <taxon>Acytosteliales</taxon>
        <taxon>Acytosteliaceae</taxon>
        <taxon>Heterostelium</taxon>
    </lineage>
</organism>
<comment type="caution">
    <text evidence="2">The sequence shown here is derived from an EMBL/GenBank/DDBJ whole genome shotgun (WGS) entry which is preliminary data.</text>
</comment>
<keyword evidence="1" id="KW-0472">Membrane</keyword>
<proteinExistence type="predicted"/>
<reference evidence="2 3" key="1">
    <citation type="journal article" date="2011" name="Genome Res.">
        <title>Phylogeny-wide analysis of social amoeba genomes highlights ancient origins for complex intercellular communication.</title>
        <authorList>
            <person name="Heidel A.J."/>
            <person name="Lawal H.M."/>
            <person name="Felder M."/>
            <person name="Schilde C."/>
            <person name="Helps N.R."/>
            <person name="Tunggal B."/>
            <person name="Rivero F."/>
            <person name="John U."/>
            <person name="Schleicher M."/>
            <person name="Eichinger L."/>
            <person name="Platzer M."/>
            <person name="Noegel A.A."/>
            <person name="Schaap P."/>
            <person name="Gloeckner G."/>
        </authorList>
    </citation>
    <scope>NUCLEOTIDE SEQUENCE [LARGE SCALE GENOMIC DNA]</scope>
    <source>
        <strain evidence="3">ATCC 26659 / Pp 5 / PN500</strain>
    </source>
</reference>
<evidence type="ECO:0000256" key="1">
    <source>
        <dbReference type="SAM" id="Phobius"/>
    </source>
</evidence>
<gene>
    <name evidence="2" type="ORF">PPL_04760</name>
</gene>
<keyword evidence="1" id="KW-1133">Transmembrane helix</keyword>
<evidence type="ECO:0000313" key="3">
    <source>
        <dbReference type="Proteomes" id="UP000001396"/>
    </source>
</evidence>
<protein>
    <submittedName>
        <fullName evidence="2">Uncharacterized protein</fullName>
    </submittedName>
</protein>
<name>D3B8G7_HETP5</name>
<dbReference type="GeneID" id="31360247"/>
<sequence>MSILQNIAILDPLKQKLYLAHIFLTILFSPLIIAAICSNWYTIGTPDSDLYFGLFSYTINNYDNPASSSSGDDQTGIKYSGLSIRHTFGAVAAFEILSIIPLLMIYYGHFKLFYKTRNTDRPRKMSMYYSVVLFALQFIGFLCFFSITILEHLYKQKVYHAIIDITKLIKSLMSKVRLCCTKLF</sequence>
<accession>D3B8G7</accession>
<dbReference type="EMBL" id="ADBJ01000020">
    <property type="protein sequence ID" value="EFA82335.1"/>
    <property type="molecule type" value="Genomic_DNA"/>
</dbReference>